<sequence>MSNSNLIIVSGHLGSGKTEFCLNYVTQLKKRAPESVVALCDLDFINPYFRSRRHKEYLNGMGIEVVTPEDREISMADMPSISGRIKSMVLDRGASVVLEVGGDGGAIVLGHLSEFIYQRGFSHYMVLNLNRPDTNSYDKAAEMVRLIEKSSKTAVSDIILNNHLMGETTAETVREGYLLASEMPFTATPLKYICAAGDMMDKLKDIKLKENEEWFELKRVLRYAHEV</sequence>
<name>A0A1F7WU69_9BACT</name>
<organism evidence="1 2">
    <name type="scientific">Candidatus Wallbacteria bacterium GWC2_49_35</name>
    <dbReference type="NCBI Taxonomy" id="1817813"/>
    <lineage>
        <taxon>Bacteria</taxon>
        <taxon>Candidatus Walliibacteriota</taxon>
    </lineage>
</organism>
<dbReference type="AlphaFoldDB" id="A0A1F7WU69"/>
<protein>
    <recommendedName>
        <fullName evidence="3">CobQ/CobB/MinD/ParA nucleotide binding domain-containing protein</fullName>
    </recommendedName>
</protein>
<evidence type="ECO:0008006" key="3">
    <source>
        <dbReference type="Google" id="ProtNLM"/>
    </source>
</evidence>
<accession>A0A1F7WU69</accession>
<evidence type="ECO:0000313" key="2">
    <source>
        <dbReference type="Proteomes" id="UP000178735"/>
    </source>
</evidence>
<dbReference type="STRING" id="1817813.A2008_08105"/>
<comment type="caution">
    <text evidence="1">The sequence shown here is derived from an EMBL/GenBank/DDBJ whole genome shotgun (WGS) entry which is preliminary data.</text>
</comment>
<proteinExistence type="predicted"/>
<evidence type="ECO:0000313" key="1">
    <source>
        <dbReference type="EMBL" id="OGM05728.1"/>
    </source>
</evidence>
<dbReference type="Proteomes" id="UP000178735">
    <property type="component" value="Unassembled WGS sequence"/>
</dbReference>
<gene>
    <name evidence="1" type="ORF">A2008_08105</name>
</gene>
<reference evidence="1 2" key="1">
    <citation type="journal article" date="2016" name="Nat. Commun.">
        <title>Thousands of microbial genomes shed light on interconnected biogeochemical processes in an aquifer system.</title>
        <authorList>
            <person name="Anantharaman K."/>
            <person name="Brown C.T."/>
            <person name="Hug L.A."/>
            <person name="Sharon I."/>
            <person name="Castelle C.J."/>
            <person name="Probst A.J."/>
            <person name="Thomas B.C."/>
            <person name="Singh A."/>
            <person name="Wilkins M.J."/>
            <person name="Karaoz U."/>
            <person name="Brodie E.L."/>
            <person name="Williams K.H."/>
            <person name="Hubbard S.S."/>
            <person name="Banfield J.F."/>
        </authorList>
    </citation>
    <scope>NUCLEOTIDE SEQUENCE [LARGE SCALE GENOMIC DNA]</scope>
</reference>
<dbReference type="EMBL" id="MGFH01000101">
    <property type="protein sequence ID" value="OGM05728.1"/>
    <property type="molecule type" value="Genomic_DNA"/>
</dbReference>